<evidence type="ECO:0000313" key="22">
    <source>
        <dbReference type="Proteomes" id="UP000318509"/>
    </source>
</evidence>
<comment type="catalytic activity">
    <reaction evidence="13 15">
        <text>4 Fe(II)-[cytochrome c] + O2 + 8 H(+)(in) = 4 Fe(III)-[cytochrome c] + 2 H2O + 4 H(+)(out)</text>
        <dbReference type="Rhea" id="RHEA:11436"/>
        <dbReference type="Rhea" id="RHEA-COMP:10350"/>
        <dbReference type="Rhea" id="RHEA-COMP:14399"/>
        <dbReference type="ChEBI" id="CHEBI:15377"/>
        <dbReference type="ChEBI" id="CHEBI:15378"/>
        <dbReference type="ChEBI" id="CHEBI:15379"/>
        <dbReference type="ChEBI" id="CHEBI:29033"/>
        <dbReference type="ChEBI" id="CHEBI:29034"/>
        <dbReference type="EC" id="7.1.1.9"/>
    </reaction>
</comment>
<comment type="caution">
    <text evidence="21">The sequence shown here is derived from an EMBL/GenBank/DDBJ whole genome shotgun (WGS) entry which is preliminary data.</text>
</comment>
<comment type="cofactor">
    <cofactor evidence="15">
        <name>Cu cation</name>
        <dbReference type="ChEBI" id="CHEBI:23378"/>
    </cofactor>
    <text evidence="15">Binds a copper A center.</text>
</comment>
<feature type="region of interest" description="Disordered" evidence="16">
    <location>
        <begin position="272"/>
        <end position="320"/>
    </location>
</feature>
<dbReference type="NCBIfam" id="TIGR02866">
    <property type="entry name" value="CoxB"/>
    <property type="match status" value="1"/>
</dbReference>
<comment type="subcellular location">
    <subcellularLocation>
        <location evidence="14">Cell membrane</location>
        <topology evidence="14">Multi-pass membrane protein</topology>
    </subcellularLocation>
    <subcellularLocation>
        <location evidence="1">Membrane</location>
        <topology evidence="1">Multi-pass membrane protein</topology>
    </subcellularLocation>
</comment>
<evidence type="ECO:0000256" key="6">
    <source>
        <dbReference type="ARBA" id="ARBA00022723"/>
    </source>
</evidence>
<evidence type="ECO:0000256" key="11">
    <source>
        <dbReference type="ARBA" id="ARBA00023136"/>
    </source>
</evidence>
<dbReference type="SUPFAM" id="SSF81464">
    <property type="entry name" value="Cytochrome c oxidase subunit II-like, transmembrane region"/>
    <property type="match status" value="1"/>
</dbReference>
<keyword evidence="10 15" id="KW-0186">Copper</keyword>
<keyword evidence="4 14" id="KW-0679">Respiratory chain</keyword>
<feature type="chain" id="PRO_5021933763" description="Cytochrome c oxidase subunit 2" evidence="18">
    <location>
        <begin position="26"/>
        <end position="320"/>
    </location>
</feature>
<feature type="transmembrane region" description="Helical" evidence="17">
    <location>
        <begin position="94"/>
        <end position="116"/>
    </location>
</feature>
<feature type="compositionally biased region" description="Low complexity" evidence="16">
    <location>
        <begin position="298"/>
        <end position="320"/>
    </location>
</feature>
<evidence type="ECO:0000313" key="21">
    <source>
        <dbReference type="EMBL" id="TMI92110.1"/>
    </source>
</evidence>
<gene>
    <name evidence="21" type="primary">coxB</name>
    <name evidence="21" type="ORF">E6H00_03115</name>
</gene>
<dbReference type="Gene3D" id="2.60.40.420">
    <property type="entry name" value="Cupredoxins - blue copper proteins"/>
    <property type="match status" value="1"/>
</dbReference>
<protein>
    <recommendedName>
        <fullName evidence="15">Cytochrome c oxidase subunit 2</fullName>
        <ecNumber evidence="15">7.1.1.9</ecNumber>
    </recommendedName>
</protein>
<evidence type="ECO:0000256" key="9">
    <source>
        <dbReference type="ARBA" id="ARBA00022989"/>
    </source>
</evidence>
<dbReference type="GO" id="GO:0005886">
    <property type="term" value="C:plasma membrane"/>
    <property type="evidence" value="ECO:0007669"/>
    <property type="project" value="UniProtKB-SubCell"/>
</dbReference>
<dbReference type="GO" id="GO:0042773">
    <property type="term" value="P:ATP synthesis coupled electron transport"/>
    <property type="evidence" value="ECO:0007669"/>
    <property type="project" value="TreeGrafter"/>
</dbReference>
<keyword evidence="21" id="KW-0560">Oxidoreductase</keyword>
<feature type="domain" description="Cytochrome oxidase subunit II copper A binding" evidence="19">
    <location>
        <begin position="123"/>
        <end position="267"/>
    </location>
</feature>
<keyword evidence="9 17" id="KW-1133">Transmembrane helix</keyword>
<dbReference type="Pfam" id="PF02790">
    <property type="entry name" value="COX2_TM"/>
    <property type="match status" value="1"/>
</dbReference>
<dbReference type="GO" id="GO:0016491">
    <property type="term" value="F:oxidoreductase activity"/>
    <property type="evidence" value="ECO:0007669"/>
    <property type="project" value="UniProtKB-KW"/>
</dbReference>
<dbReference type="Gene3D" id="1.10.287.90">
    <property type="match status" value="1"/>
</dbReference>
<comment type="function">
    <text evidence="12 15">Subunits I and II form the functional core of the enzyme complex. Electrons originating in cytochrome c are transferred via heme a and Cu(A) to the binuclear center formed by heme a3 and Cu(B).</text>
</comment>
<name>A0A537K8N9_9BACT</name>
<keyword evidence="3 14" id="KW-0813">Transport</keyword>
<reference evidence="21 22" key="1">
    <citation type="journal article" date="2019" name="Nat. Microbiol.">
        <title>Mediterranean grassland soil C-N compound turnover is dependent on rainfall and depth, and is mediated by genomically divergent microorganisms.</title>
        <authorList>
            <person name="Diamond S."/>
            <person name="Andeer P.F."/>
            <person name="Li Z."/>
            <person name="Crits-Christoph A."/>
            <person name="Burstein D."/>
            <person name="Anantharaman K."/>
            <person name="Lane K.R."/>
            <person name="Thomas B.C."/>
            <person name="Pan C."/>
            <person name="Northen T.R."/>
            <person name="Banfield J.F."/>
        </authorList>
    </citation>
    <scope>NUCLEOTIDE SEQUENCE [LARGE SCALE GENOMIC DNA]</scope>
    <source>
        <strain evidence="21">NP_3</strain>
    </source>
</reference>
<evidence type="ECO:0000256" key="2">
    <source>
        <dbReference type="ARBA" id="ARBA00007866"/>
    </source>
</evidence>
<keyword evidence="11 17" id="KW-0472">Membrane</keyword>
<dbReference type="PROSITE" id="PS00078">
    <property type="entry name" value="COX2"/>
    <property type="match status" value="1"/>
</dbReference>
<dbReference type="GO" id="GO:0005507">
    <property type="term" value="F:copper ion binding"/>
    <property type="evidence" value="ECO:0007669"/>
    <property type="project" value="InterPro"/>
</dbReference>
<feature type="domain" description="Cytochrome oxidase subunit II transmembrane region profile" evidence="20">
    <location>
        <begin position="26"/>
        <end position="122"/>
    </location>
</feature>
<sequence>MIRAKLAPRALAAAVAAGCPAAALAESGWSQLNMPVGVTDISRKIYDLHMTIFWVCVAIAVVVFGAMIWSIFAYRKSKGAIPDATLVHNTKVEFIWTVVPVFILIAMAVPAARVLVEIEDTTKTELAIKVTGFQWGWNYDYLDQGVSYYSRLDRKSDAARELLSGVDPNTVPHYLLNVDHPLVVPVDTKVRVLITGADVIHSWWVPAFGVKKDAIPGFVNEAWFKVDADKPGLYRGQCAELCGRDHGFMPIVVDVRSKADFAAWLKEKAAEQKQAAAAPAQRRAPAAAPAVSPPDPGAAPASPAESTPAVVASAARSTAS</sequence>
<evidence type="ECO:0000256" key="17">
    <source>
        <dbReference type="SAM" id="Phobius"/>
    </source>
</evidence>
<dbReference type="GO" id="GO:0004129">
    <property type="term" value="F:cytochrome-c oxidase activity"/>
    <property type="evidence" value="ECO:0007669"/>
    <property type="project" value="UniProtKB-EC"/>
</dbReference>
<dbReference type="PROSITE" id="PS50999">
    <property type="entry name" value="COX2_TM"/>
    <property type="match status" value="1"/>
</dbReference>
<evidence type="ECO:0000256" key="10">
    <source>
        <dbReference type="ARBA" id="ARBA00023008"/>
    </source>
</evidence>
<dbReference type="InterPro" id="IPR014222">
    <property type="entry name" value="Cyt_c_oxidase_su2"/>
</dbReference>
<dbReference type="InterPro" id="IPR011759">
    <property type="entry name" value="Cyt_c_oxidase_su2_TM_dom"/>
</dbReference>
<evidence type="ECO:0000256" key="12">
    <source>
        <dbReference type="ARBA" id="ARBA00024688"/>
    </source>
</evidence>
<evidence type="ECO:0000256" key="18">
    <source>
        <dbReference type="SAM" id="SignalP"/>
    </source>
</evidence>
<keyword evidence="7" id="KW-1278">Translocase</keyword>
<proteinExistence type="inferred from homology"/>
<dbReference type="InterPro" id="IPR045187">
    <property type="entry name" value="CcO_II"/>
</dbReference>
<dbReference type="SUPFAM" id="SSF49503">
    <property type="entry name" value="Cupredoxins"/>
    <property type="match status" value="1"/>
</dbReference>
<dbReference type="AlphaFoldDB" id="A0A537K8N9"/>
<dbReference type="Pfam" id="PF00116">
    <property type="entry name" value="COX2"/>
    <property type="match status" value="1"/>
</dbReference>
<keyword evidence="18" id="KW-0732">Signal</keyword>
<dbReference type="PANTHER" id="PTHR22888:SF9">
    <property type="entry name" value="CYTOCHROME C OXIDASE SUBUNIT 2"/>
    <property type="match status" value="1"/>
</dbReference>
<dbReference type="EC" id="7.1.1.9" evidence="15"/>
<dbReference type="InterPro" id="IPR002429">
    <property type="entry name" value="CcO_II-like_C"/>
</dbReference>
<dbReference type="InterPro" id="IPR001505">
    <property type="entry name" value="Copper_CuA"/>
</dbReference>
<evidence type="ECO:0000256" key="7">
    <source>
        <dbReference type="ARBA" id="ARBA00022967"/>
    </source>
</evidence>
<feature type="compositionally biased region" description="Low complexity" evidence="16">
    <location>
        <begin position="272"/>
        <end position="290"/>
    </location>
</feature>
<organism evidence="21 22">
    <name type="scientific">Candidatus Segetimicrobium genomatis</name>
    <dbReference type="NCBI Taxonomy" id="2569760"/>
    <lineage>
        <taxon>Bacteria</taxon>
        <taxon>Bacillati</taxon>
        <taxon>Candidatus Sysuimicrobiota</taxon>
        <taxon>Candidatus Sysuimicrobiia</taxon>
        <taxon>Candidatus Sysuimicrobiales</taxon>
        <taxon>Candidatus Segetimicrobiaceae</taxon>
        <taxon>Candidatus Segetimicrobium</taxon>
    </lineage>
</organism>
<feature type="transmembrane region" description="Helical" evidence="17">
    <location>
        <begin position="52"/>
        <end position="74"/>
    </location>
</feature>
<dbReference type="PROSITE" id="PS50857">
    <property type="entry name" value="COX2_CUA"/>
    <property type="match status" value="1"/>
</dbReference>
<evidence type="ECO:0000256" key="4">
    <source>
        <dbReference type="ARBA" id="ARBA00022660"/>
    </source>
</evidence>
<dbReference type="InterPro" id="IPR036257">
    <property type="entry name" value="Cyt_c_oxidase_su2_TM_sf"/>
</dbReference>
<evidence type="ECO:0000256" key="5">
    <source>
        <dbReference type="ARBA" id="ARBA00022692"/>
    </source>
</evidence>
<evidence type="ECO:0000256" key="14">
    <source>
        <dbReference type="RuleBase" id="RU000456"/>
    </source>
</evidence>
<dbReference type="PANTHER" id="PTHR22888">
    <property type="entry name" value="CYTOCHROME C OXIDASE, SUBUNIT II"/>
    <property type="match status" value="1"/>
</dbReference>
<accession>A0A537K8N9</accession>
<dbReference type="Proteomes" id="UP000318509">
    <property type="component" value="Unassembled WGS sequence"/>
</dbReference>
<dbReference type="PRINTS" id="PR01166">
    <property type="entry name" value="CYCOXIDASEII"/>
</dbReference>
<evidence type="ECO:0000259" key="20">
    <source>
        <dbReference type="PROSITE" id="PS50999"/>
    </source>
</evidence>
<evidence type="ECO:0000256" key="13">
    <source>
        <dbReference type="ARBA" id="ARBA00047816"/>
    </source>
</evidence>
<evidence type="ECO:0000256" key="15">
    <source>
        <dbReference type="RuleBase" id="RU004024"/>
    </source>
</evidence>
<evidence type="ECO:0000259" key="19">
    <source>
        <dbReference type="PROSITE" id="PS50857"/>
    </source>
</evidence>
<feature type="signal peptide" evidence="18">
    <location>
        <begin position="1"/>
        <end position="25"/>
    </location>
</feature>
<dbReference type="InterPro" id="IPR008972">
    <property type="entry name" value="Cupredoxin"/>
</dbReference>
<keyword evidence="8 14" id="KW-0249">Electron transport</keyword>
<evidence type="ECO:0000256" key="8">
    <source>
        <dbReference type="ARBA" id="ARBA00022982"/>
    </source>
</evidence>
<dbReference type="EMBL" id="VBAK01000072">
    <property type="protein sequence ID" value="TMI92110.1"/>
    <property type="molecule type" value="Genomic_DNA"/>
</dbReference>
<comment type="similarity">
    <text evidence="2 14">Belongs to the cytochrome c oxidase subunit 2 family.</text>
</comment>
<keyword evidence="5 14" id="KW-0812">Transmembrane</keyword>
<evidence type="ECO:0000256" key="16">
    <source>
        <dbReference type="SAM" id="MobiDB-lite"/>
    </source>
</evidence>
<evidence type="ECO:0000256" key="1">
    <source>
        <dbReference type="ARBA" id="ARBA00004141"/>
    </source>
</evidence>
<keyword evidence="6 15" id="KW-0479">Metal-binding</keyword>
<evidence type="ECO:0000256" key="3">
    <source>
        <dbReference type="ARBA" id="ARBA00022448"/>
    </source>
</evidence>